<name>A0A212JFU9_9FIRM</name>
<dbReference type="NCBIfam" id="TIGR00481">
    <property type="entry name" value="YbhB/YbcL family Raf kinase inhibitor-like protein"/>
    <property type="match status" value="1"/>
</dbReference>
<accession>A0A212JFU9</accession>
<organism evidence="1">
    <name type="scientific">uncultured Eubacteriales bacterium</name>
    <dbReference type="NCBI Taxonomy" id="172733"/>
    <lineage>
        <taxon>Bacteria</taxon>
        <taxon>Bacillati</taxon>
        <taxon>Bacillota</taxon>
        <taxon>Clostridia</taxon>
        <taxon>Eubacteriales</taxon>
        <taxon>environmental samples</taxon>
    </lineage>
</organism>
<evidence type="ECO:0008006" key="2">
    <source>
        <dbReference type="Google" id="ProtNLM"/>
    </source>
</evidence>
<dbReference type="InterPro" id="IPR036610">
    <property type="entry name" value="PEBP-like_sf"/>
</dbReference>
<reference evidence="1" key="1">
    <citation type="submission" date="2016-04" db="EMBL/GenBank/DDBJ databases">
        <authorList>
            <person name="Evans L.H."/>
            <person name="Alamgir A."/>
            <person name="Owens N."/>
            <person name="Weber N.D."/>
            <person name="Virtaneva K."/>
            <person name="Barbian K."/>
            <person name="Babar A."/>
            <person name="Rosenke K."/>
        </authorList>
    </citation>
    <scope>NUCLEOTIDE SEQUENCE</scope>
    <source>
        <strain evidence="1">86</strain>
    </source>
</reference>
<dbReference type="Pfam" id="PF01161">
    <property type="entry name" value="PBP"/>
    <property type="match status" value="1"/>
</dbReference>
<proteinExistence type="predicted"/>
<evidence type="ECO:0000313" key="1">
    <source>
        <dbReference type="EMBL" id="SBV98281.1"/>
    </source>
</evidence>
<dbReference type="CDD" id="cd00865">
    <property type="entry name" value="PEBP_bact_arch"/>
    <property type="match status" value="1"/>
</dbReference>
<dbReference type="EMBL" id="FLUN01000001">
    <property type="protein sequence ID" value="SBV98281.1"/>
    <property type="molecule type" value="Genomic_DNA"/>
</dbReference>
<dbReference type="SUPFAM" id="SSF49777">
    <property type="entry name" value="PEBP-like"/>
    <property type="match status" value="1"/>
</dbReference>
<dbReference type="InterPro" id="IPR005247">
    <property type="entry name" value="YbhB_YbcL/LppC-like"/>
</dbReference>
<protein>
    <recommendedName>
        <fullName evidence="2">Kinase inhibitor protein</fullName>
    </recommendedName>
</protein>
<sequence>MKVLSEAVVGGVIAGKYGMRGPVNAYGVPSLSFPLTIEDTPEGTASFALVLEDKDDFPSNGGFSWIHWTAANLRRPCLEEGESEAAADFVQGVNSWISPQGGNLPREVCSFYGGPAPSDGDHLYELHVYALDTLLDLENGFNYNVLYRKMDGHILDEFTLRALYLFKED</sequence>
<dbReference type="Gene3D" id="3.90.280.10">
    <property type="entry name" value="PEBP-like"/>
    <property type="match status" value="1"/>
</dbReference>
<gene>
    <name evidence="1" type="ORF">KL86CLO1_11021</name>
</gene>
<dbReference type="AlphaFoldDB" id="A0A212JFU9"/>
<dbReference type="InterPro" id="IPR008914">
    <property type="entry name" value="PEBP"/>
</dbReference>